<dbReference type="GO" id="GO:0016462">
    <property type="term" value="F:pyrophosphatase activity"/>
    <property type="evidence" value="ECO:0007669"/>
    <property type="project" value="TreeGrafter"/>
</dbReference>
<dbReference type="Pfam" id="PF02541">
    <property type="entry name" value="Ppx-GppA"/>
    <property type="match status" value="1"/>
</dbReference>
<dbReference type="CDD" id="cd24006">
    <property type="entry name" value="ASKHA_NBD_PPX_GppA"/>
    <property type="match status" value="1"/>
</dbReference>
<organism evidence="2 3">
    <name type="scientific">Candidatus Alistipes intestinigallinarum</name>
    <dbReference type="NCBI Taxonomy" id="2838440"/>
    <lineage>
        <taxon>Bacteria</taxon>
        <taxon>Pseudomonadati</taxon>
        <taxon>Bacteroidota</taxon>
        <taxon>Bacteroidia</taxon>
        <taxon>Bacteroidales</taxon>
        <taxon>Rikenellaceae</taxon>
        <taxon>Alistipes</taxon>
    </lineage>
</organism>
<accession>A0A9D1Z027</accession>
<evidence type="ECO:0000313" key="2">
    <source>
        <dbReference type="EMBL" id="HIY68466.1"/>
    </source>
</evidence>
<protein>
    <recommendedName>
        <fullName evidence="1">Ppx/GppA phosphatase N-terminal domain-containing protein</fullName>
    </recommendedName>
</protein>
<dbReference type="PANTHER" id="PTHR30005:SF0">
    <property type="entry name" value="RETROGRADE REGULATION PROTEIN 2"/>
    <property type="match status" value="1"/>
</dbReference>
<feature type="domain" description="Ppx/GppA phosphatase N-terminal" evidence="1">
    <location>
        <begin position="43"/>
        <end position="288"/>
    </location>
</feature>
<dbReference type="EMBL" id="DXDA01000028">
    <property type="protein sequence ID" value="HIY68466.1"/>
    <property type="molecule type" value="Genomic_DNA"/>
</dbReference>
<dbReference type="InterPro" id="IPR050273">
    <property type="entry name" value="GppA/Ppx_hydrolase"/>
</dbReference>
<dbReference type="InterPro" id="IPR043129">
    <property type="entry name" value="ATPase_NBD"/>
</dbReference>
<comment type="caution">
    <text evidence="2">The sequence shown here is derived from an EMBL/GenBank/DDBJ whole genome shotgun (WGS) entry which is preliminary data.</text>
</comment>
<reference evidence="2" key="1">
    <citation type="journal article" date="2021" name="PeerJ">
        <title>Extensive microbial diversity within the chicken gut microbiome revealed by metagenomics and culture.</title>
        <authorList>
            <person name="Gilroy R."/>
            <person name="Ravi A."/>
            <person name="Getino M."/>
            <person name="Pursley I."/>
            <person name="Horton D.L."/>
            <person name="Alikhan N.F."/>
            <person name="Baker D."/>
            <person name="Gharbi K."/>
            <person name="Hall N."/>
            <person name="Watson M."/>
            <person name="Adriaenssens E.M."/>
            <person name="Foster-Nyarko E."/>
            <person name="Jarju S."/>
            <person name="Secka A."/>
            <person name="Antonio M."/>
            <person name="Oren A."/>
            <person name="Chaudhuri R.R."/>
            <person name="La Ragione R."/>
            <person name="Hildebrand F."/>
            <person name="Pallen M.J."/>
        </authorList>
    </citation>
    <scope>NUCLEOTIDE SEQUENCE</scope>
    <source>
        <strain evidence="2">5134</strain>
    </source>
</reference>
<reference evidence="2" key="2">
    <citation type="submission" date="2021-04" db="EMBL/GenBank/DDBJ databases">
        <authorList>
            <person name="Gilroy R."/>
        </authorList>
    </citation>
    <scope>NUCLEOTIDE SEQUENCE</scope>
    <source>
        <strain evidence="2">5134</strain>
    </source>
</reference>
<dbReference type="Proteomes" id="UP000886844">
    <property type="component" value="Unassembled WGS sequence"/>
</dbReference>
<dbReference type="PANTHER" id="PTHR30005">
    <property type="entry name" value="EXOPOLYPHOSPHATASE"/>
    <property type="match status" value="1"/>
</dbReference>
<dbReference type="AlphaFoldDB" id="A0A9D1Z027"/>
<sequence>MNRETFGAIDIGSNAIRLLIDYVEQYDDGRTEYKKAAFVRVPIRLGDDVFLRGHIGNDRAEALCDAMQGFAALLRAYGVRDYRACATSAMREAANGRDILERVRLRSGITVETISGTEEADTIFAAGGLKELLDRSKTYLYVDVGGGSTEIVVYASGEKAAAESFRLGTVRILSHATDPAEWSRFEGWLAQVAALHNPTAVIGSGGNINKVHKLLEKKSRESIRTKELTTLYDRLRVLSVEERMEQFYLNQSRAEVIVPALGIFTDVTRICRIATVCVPRQGLADGIIRLLYRQYNPQYR</sequence>
<dbReference type="InterPro" id="IPR003695">
    <property type="entry name" value="Ppx_GppA_N"/>
</dbReference>
<dbReference type="SUPFAM" id="SSF53067">
    <property type="entry name" value="Actin-like ATPase domain"/>
    <property type="match status" value="2"/>
</dbReference>
<dbReference type="Gene3D" id="3.30.420.150">
    <property type="entry name" value="Exopolyphosphatase. Domain 2"/>
    <property type="match status" value="1"/>
</dbReference>
<evidence type="ECO:0000259" key="1">
    <source>
        <dbReference type="Pfam" id="PF02541"/>
    </source>
</evidence>
<proteinExistence type="predicted"/>
<name>A0A9D1Z027_9BACT</name>
<gene>
    <name evidence="2" type="ORF">H9828_03510</name>
</gene>
<dbReference type="Gene3D" id="3.30.420.40">
    <property type="match status" value="1"/>
</dbReference>
<evidence type="ECO:0000313" key="3">
    <source>
        <dbReference type="Proteomes" id="UP000886844"/>
    </source>
</evidence>